<evidence type="ECO:0000259" key="2">
    <source>
        <dbReference type="Pfam" id="PF13454"/>
    </source>
</evidence>
<dbReference type="InterPro" id="IPR052189">
    <property type="entry name" value="L-asp_N-monooxygenase_NS-form"/>
</dbReference>
<dbReference type="Proteomes" id="UP001170379">
    <property type="component" value="Unassembled WGS sequence"/>
</dbReference>
<accession>A0ABT7C5J1</accession>
<reference evidence="3" key="1">
    <citation type="submission" date="2018-03" db="EMBL/GenBank/DDBJ databases">
        <authorList>
            <person name="Nunes O.C."/>
            <person name="Lopes A.R."/>
            <person name="Froufe H."/>
            <person name="Munoz-Merida A."/>
            <person name="Barroso C."/>
            <person name="Egas C."/>
        </authorList>
    </citation>
    <scope>NUCLEOTIDE SEQUENCE</scope>
    <source>
        <strain evidence="3">ON4</strain>
    </source>
</reference>
<protein>
    <submittedName>
        <fullName evidence="3">Adenylate cyclase</fullName>
    </submittedName>
</protein>
<feature type="compositionally biased region" description="Basic and acidic residues" evidence="1">
    <location>
        <begin position="655"/>
        <end position="664"/>
    </location>
</feature>
<reference evidence="3" key="2">
    <citation type="journal article" date="2022" name="Sci. Rep.">
        <title>In silico prediction of the enzymes involved in the degradation of the herbicide molinate by Gulosibacter molinativorax ON4T.</title>
        <authorList>
            <person name="Lopes A.R."/>
            <person name="Bunin E."/>
            <person name="Viana A.T."/>
            <person name="Froufe H."/>
            <person name="Munoz-Merida A."/>
            <person name="Pinho D."/>
            <person name="Figueiredo J."/>
            <person name="Barroso C."/>
            <person name="Vaz-Moreira I."/>
            <person name="Bellanger X."/>
            <person name="Egas C."/>
            <person name="Nunes O.C."/>
        </authorList>
    </citation>
    <scope>NUCLEOTIDE SEQUENCE</scope>
    <source>
        <strain evidence="3">ON4</strain>
    </source>
</reference>
<feature type="compositionally biased region" description="Low complexity" evidence="1">
    <location>
        <begin position="669"/>
        <end position="682"/>
    </location>
</feature>
<dbReference type="PANTHER" id="PTHR40254">
    <property type="entry name" value="BLR0577 PROTEIN"/>
    <property type="match status" value="1"/>
</dbReference>
<feature type="region of interest" description="Disordered" evidence="1">
    <location>
        <begin position="599"/>
        <end position="618"/>
    </location>
</feature>
<comment type="caution">
    <text evidence="3">The sequence shown here is derived from an EMBL/GenBank/DDBJ whole genome shotgun (WGS) entry which is preliminary data.</text>
</comment>
<dbReference type="PANTHER" id="PTHR40254:SF1">
    <property type="entry name" value="BLR0577 PROTEIN"/>
    <property type="match status" value="1"/>
</dbReference>
<gene>
    <name evidence="3" type="ORF">C7K25_03365</name>
</gene>
<evidence type="ECO:0000313" key="4">
    <source>
        <dbReference type="Proteomes" id="UP001170379"/>
    </source>
</evidence>
<dbReference type="Pfam" id="PF13454">
    <property type="entry name" value="NAD_binding_9"/>
    <property type="match status" value="1"/>
</dbReference>
<organism evidence="3 4">
    <name type="scientific">Gulosibacter molinativorax</name>
    <dbReference type="NCBI Taxonomy" id="256821"/>
    <lineage>
        <taxon>Bacteria</taxon>
        <taxon>Bacillati</taxon>
        <taxon>Actinomycetota</taxon>
        <taxon>Actinomycetes</taxon>
        <taxon>Micrococcales</taxon>
        <taxon>Microbacteriaceae</taxon>
        <taxon>Gulosibacter</taxon>
    </lineage>
</organism>
<name>A0ABT7C5J1_9MICO</name>
<sequence length="693" mass="76371">MTGPTRRAARLVDHDGHLATRCITFVGAGPRTAGIVERLIASQPEIDDRPLILHLIDPYPPGAGRIWRDNQSGLLTLNSMAGDVTMFTDESCSIEGPVVTGPDLATWAKEVREGRIRNIDIDPVSDPQLAEELEHLTPTSFPTRRLHERYMTWFLEQAVDGLSPGSKVMWHRDEVIKVSDDPSGAQVVTLASGDELTTDLVIYSFGHLGSEVTGEARYFSDFAALKGSQYLPPSYTADVDLGGFEAGSEIIVRGLGLVAIDLIVLLTLGRGGKFVREKDGKLRYLASGHEPKLLLGSRRGVPYRSKVSSTPRGERYVPRYFDGEVAKRIAEKTPGLDFSDHLYPLIRREVLHAYYLELFTGSPDRVAMEWLEFRDGLDRLDLDGDAYTDLVARAIPDPEDRLDLAVLDRPLAGVHLESSEALQEWSRDYIAHNLERSTDPRYSEMQALFNGVLFAFMASAEIATSPNWDPTSFIREYQRRWFKFFSYIASGPPPGRLEQLLALSEAGVIEFLGAGVIVSADNVSGEFVAKSATIPGERRTRALVDAWLPEASTDHTDSRALRDLLDSGAGREQQVGSISNGLVEVRMSDSRLIRKGGGVHPRRFAVGPGTSRPNTGAFSRPGIDALAFREWDSVARAVLKELRSIREAAGTPEQPPRDDDRLETESSDDSLASAFDSAAYYSPEDGVEDLVGR</sequence>
<keyword evidence="4" id="KW-1185">Reference proteome</keyword>
<dbReference type="EMBL" id="PXVD01000004">
    <property type="protein sequence ID" value="MDJ1370419.1"/>
    <property type="molecule type" value="Genomic_DNA"/>
</dbReference>
<proteinExistence type="predicted"/>
<evidence type="ECO:0000313" key="3">
    <source>
        <dbReference type="EMBL" id="MDJ1370419.1"/>
    </source>
</evidence>
<dbReference type="RefSeq" id="WP_051266162.1">
    <property type="nucleotide sequence ID" value="NZ_CP028426.1"/>
</dbReference>
<dbReference type="InterPro" id="IPR038732">
    <property type="entry name" value="HpyO/CreE_NAD-binding"/>
</dbReference>
<feature type="region of interest" description="Disordered" evidence="1">
    <location>
        <begin position="646"/>
        <end position="693"/>
    </location>
</feature>
<feature type="domain" description="FAD-dependent urate hydroxylase HpyO/Asp monooxygenase CreE-like FAD/NAD(P)-binding" evidence="2">
    <location>
        <begin position="25"/>
        <end position="207"/>
    </location>
</feature>
<evidence type="ECO:0000256" key="1">
    <source>
        <dbReference type="SAM" id="MobiDB-lite"/>
    </source>
</evidence>